<dbReference type="PANTHER" id="PTHR10210">
    <property type="entry name" value="RIBOSE-PHOSPHATE DIPHOSPHOKINASE FAMILY MEMBER"/>
    <property type="match status" value="1"/>
</dbReference>
<dbReference type="PANTHER" id="PTHR10210:SF41">
    <property type="entry name" value="RIBOSE-PHOSPHATE PYROPHOSPHOKINASE 1, CHLOROPLASTIC"/>
    <property type="match status" value="1"/>
</dbReference>
<dbReference type="HAMAP" id="MF_00583_B">
    <property type="entry name" value="RibP_PPkinase_B"/>
    <property type="match status" value="1"/>
</dbReference>
<keyword evidence="7 12" id="KW-0067">ATP-binding</keyword>
<feature type="binding site" evidence="12">
    <location>
        <position position="134"/>
    </location>
    <ligand>
        <name>Mg(2+)</name>
        <dbReference type="ChEBI" id="CHEBI:18420"/>
    </ligand>
</feature>
<feature type="domain" description="Ribose-phosphate pyrophosphokinase N-terminal" evidence="13">
    <location>
        <begin position="8"/>
        <end position="124"/>
    </location>
</feature>
<dbReference type="InterPro" id="IPR029057">
    <property type="entry name" value="PRTase-like"/>
</dbReference>
<dbReference type="CDD" id="cd06223">
    <property type="entry name" value="PRTases_typeI"/>
    <property type="match status" value="1"/>
</dbReference>
<evidence type="ECO:0000259" key="13">
    <source>
        <dbReference type="Pfam" id="PF13793"/>
    </source>
</evidence>
<dbReference type="SMART" id="SM01400">
    <property type="entry name" value="Pribosyltran_N"/>
    <property type="match status" value="1"/>
</dbReference>
<feature type="binding site" evidence="12">
    <location>
        <position position="230"/>
    </location>
    <ligand>
        <name>D-ribose 5-phosphate</name>
        <dbReference type="ChEBI" id="CHEBI:78346"/>
    </ligand>
</feature>
<keyword evidence="4 12" id="KW-0545">Nucleotide biosynthesis</keyword>
<dbReference type="AlphaFoldDB" id="A0A6L5YB55"/>
<evidence type="ECO:0000256" key="11">
    <source>
        <dbReference type="ARBA" id="ARBA00061444"/>
    </source>
</evidence>
<protein>
    <recommendedName>
        <fullName evidence="12">Ribose-phosphate pyrophosphokinase</fullName>
        <shortName evidence="12">RPPK</shortName>
        <ecNumber evidence="12">2.7.6.1</ecNumber>
    </recommendedName>
    <alternativeName>
        <fullName evidence="12">5-phospho-D-ribosyl alpha-1-diphosphate synthase</fullName>
    </alternativeName>
    <alternativeName>
        <fullName evidence="12">Phosphoribosyl diphosphate synthase</fullName>
    </alternativeName>
    <alternativeName>
        <fullName evidence="12">Phosphoribosyl pyrophosphate synthase</fullName>
        <shortName evidence="12">P-Rib-PP synthase</shortName>
        <shortName evidence="12">PRPP synthase</shortName>
        <shortName evidence="12">PRPPase</shortName>
    </alternativeName>
</protein>
<keyword evidence="5 12" id="KW-0547">Nucleotide-binding</keyword>
<keyword evidence="3 12" id="KW-0479">Metal-binding</keyword>
<evidence type="ECO:0000256" key="8">
    <source>
        <dbReference type="ARBA" id="ARBA00022842"/>
    </source>
</evidence>
<dbReference type="SUPFAM" id="SSF53271">
    <property type="entry name" value="PRTase-like"/>
    <property type="match status" value="1"/>
</dbReference>
<comment type="pathway">
    <text evidence="1 12">Metabolic intermediate biosynthesis; 5-phospho-alpha-D-ribose 1-diphosphate biosynthesis; 5-phospho-alpha-D-ribose 1-diphosphate from D-ribose 5-phosphate (route I): step 1/1.</text>
</comment>
<dbReference type="Proteomes" id="UP000473699">
    <property type="component" value="Unassembled WGS sequence"/>
</dbReference>
<dbReference type="InterPro" id="IPR000842">
    <property type="entry name" value="PRib_PP_synth_CS"/>
</dbReference>
<dbReference type="EC" id="2.7.6.1" evidence="12"/>
<evidence type="ECO:0000256" key="9">
    <source>
        <dbReference type="ARBA" id="ARBA00049535"/>
    </source>
</evidence>
<evidence type="ECO:0000256" key="7">
    <source>
        <dbReference type="ARBA" id="ARBA00022840"/>
    </source>
</evidence>
<dbReference type="FunFam" id="3.40.50.2020:FF:000002">
    <property type="entry name" value="Ribose-phosphate pyrophosphokinase"/>
    <property type="match status" value="1"/>
</dbReference>
<dbReference type="GO" id="GO:0000287">
    <property type="term" value="F:magnesium ion binding"/>
    <property type="evidence" value="ECO:0007669"/>
    <property type="project" value="UniProtKB-UniRule"/>
</dbReference>
<feature type="binding site" evidence="12">
    <location>
        <position position="178"/>
    </location>
    <ligand>
        <name>Mg(2+)</name>
        <dbReference type="ChEBI" id="CHEBI:18420"/>
    </ligand>
</feature>
<dbReference type="InterPro" id="IPR029099">
    <property type="entry name" value="Pribosyltran_N"/>
</dbReference>
<dbReference type="InterPro" id="IPR000836">
    <property type="entry name" value="PRTase_dom"/>
</dbReference>
<dbReference type="Pfam" id="PF13793">
    <property type="entry name" value="Pribosyltran_N"/>
    <property type="match status" value="1"/>
</dbReference>
<dbReference type="UniPathway" id="UPA00087">
    <property type="reaction ID" value="UER00172"/>
</dbReference>
<dbReference type="GO" id="GO:0016301">
    <property type="term" value="F:kinase activity"/>
    <property type="evidence" value="ECO:0007669"/>
    <property type="project" value="UniProtKB-KW"/>
</dbReference>
<dbReference type="GO" id="GO:0005524">
    <property type="term" value="F:ATP binding"/>
    <property type="evidence" value="ECO:0007669"/>
    <property type="project" value="UniProtKB-KW"/>
</dbReference>
<dbReference type="Pfam" id="PF14572">
    <property type="entry name" value="Pribosyl_synth"/>
    <property type="match status" value="1"/>
</dbReference>
<comment type="function">
    <text evidence="10 12">Involved in the biosynthesis of the central metabolite phospho-alpha-D-ribosyl-1-pyrophosphate (PRPP) via the transfer of pyrophosphoryl group from ATP to 1-hydroxyl of ribose-5-phosphate (Rib-5-P).</text>
</comment>
<comment type="similarity">
    <text evidence="11 12">Belongs to the ribose-phosphate pyrophosphokinase family. Class I subfamily.</text>
</comment>
<evidence type="ECO:0000256" key="12">
    <source>
        <dbReference type="HAMAP-Rule" id="MF_00583"/>
    </source>
</evidence>
<gene>
    <name evidence="12" type="primary">prs</name>
    <name evidence="14" type="ORF">FYJ74_01430</name>
</gene>
<feature type="binding site" evidence="12">
    <location>
        <begin position="100"/>
        <end position="101"/>
    </location>
    <ligand>
        <name>ATP</name>
        <dbReference type="ChEBI" id="CHEBI:30616"/>
    </ligand>
</feature>
<evidence type="ECO:0000256" key="4">
    <source>
        <dbReference type="ARBA" id="ARBA00022727"/>
    </source>
</evidence>
<feature type="active site" evidence="12">
    <location>
        <position position="201"/>
    </location>
</feature>
<evidence type="ECO:0000313" key="15">
    <source>
        <dbReference type="Proteomes" id="UP000473699"/>
    </source>
</evidence>
<dbReference type="InterPro" id="IPR005946">
    <property type="entry name" value="Rib-P_diPkinase"/>
</dbReference>
<evidence type="ECO:0000313" key="14">
    <source>
        <dbReference type="EMBL" id="MST54717.1"/>
    </source>
</evidence>
<dbReference type="PROSITE" id="PS00114">
    <property type="entry name" value="PRPP_SYNTHASE"/>
    <property type="match status" value="1"/>
</dbReference>
<dbReference type="NCBIfam" id="TIGR01251">
    <property type="entry name" value="ribP_PPkin"/>
    <property type="match status" value="1"/>
</dbReference>
<evidence type="ECO:0000256" key="2">
    <source>
        <dbReference type="ARBA" id="ARBA00022679"/>
    </source>
</evidence>
<keyword evidence="15" id="KW-1185">Reference proteome</keyword>
<reference evidence="14 15" key="1">
    <citation type="submission" date="2019-08" db="EMBL/GenBank/DDBJ databases">
        <title>In-depth cultivation of the pig gut microbiome towards novel bacterial diversity and tailored functional studies.</title>
        <authorList>
            <person name="Wylensek D."/>
            <person name="Hitch T.C.A."/>
            <person name="Clavel T."/>
        </authorList>
    </citation>
    <scope>NUCLEOTIDE SEQUENCE [LARGE SCALE GENOMIC DNA]</scope>
    <source>
        <strain evidence="14 15">SM-530-WT-4B</strain>
    </source>
</reference>
<dbReference type="GO" id="GO:0006015">
    <property type="term" value="P:5-phosphoribose 1-diphosphate biosynthetic process"/>
    <property type="evidence" value="ECO:0007669"/>
    <property type="project" value="UniProtKB-UniRule"/>
</dbReference>
<keyword evidence="12" id="KW-0963">Cytoplasm</keyword>
<evidence type="ECO:0000256" key="1">
    <source>
        <dbReference type="ARBA" id="ARBA00004996"/>
    </source>
</evidence>
<keyword evidence="2 12" id="KW-0808">Transferase</keyword>
<comment type="subcellular location">
    <subcellularLocation>
        <location evidence="12">Cytoplasm</location>
    </subcellularLocation>
</comment>
<dbReference type="GO" id="GO:0009156">
    <property type="term" value="P:ribonucleoside monophosphate biosynthetic process"/>
    <property type="evidence" value="ECO:0007669"/>
    <property type="project" value="InterPro"/>
</dbReference>
<evidence type="ECO:0000256" key="6">
    <source>
        <dbReference type="ARBA" id="ARBA00022777"/>
    </source>
</evidence>
<sequence>MMSSERQIMVISGTAHPEFAEKVSQELGIRLANVTHYNFADGEVGFRIEESVRGADVYVIQPTCKPVNDNLMELLIMVDALKRASAGRINLVMPYFGYARQDRQAKGREPISAKLVANMIEHAGTDRVVTADLHARQIQGFFDIPVDHLLGVPLLAGWFKEHLIGDQDTSQFVVVSPDAGGVVRARKLATLLKAEISIVDKRRRHDMANICEVMEIIGTDVADKTCIIIDDMIDTAGTIVNAAKALESLGAKEVYCSATHGLLSGPAIDRLSDDAVTKVVVTDTIPLPAERKLDKIVQVSMAPVFAEAIRRIHTDGSVSDLFE</sequence>
<dbReference type="InterPro" id="IPR037515">
    <property type="entry name" value="Rib-P_diPkinase_bac"/>
</dbReference>
<keyword evidence="6 12" id="KW-0418">Kinase</keyword>
<dbReference type="Gene3D" id="3.40.50.2020">
    <property type="match status" value="2"/>
</dbReference>
<dbReference type="NCBIfam" id="NF002320">
    <property type="entry name" value="PRK01259.1"/>
    <property type="match status" value="1"/>
</dbReference>
<evidence type="ECO:0000256" key="5">
    <source>
        <dbReference type="ARBA" id="ARBA00022741"/>
    </source>
</evidence>
<dbReference type="GO" id="GO:0006164">
    <property type="term" value="P:purine nucleotide biosynthetic process"/>
    <property type="evidence" value="ECO:0007669"/>
    <property type="project" value="TreeGrafter"/>
</dbReference>
<comment type="subunit">
    <text evidence="12">Homohexamer.</text>
</comment>
<dbReference type="RefSeq" id="WP_154527835.1">
    <property type="nucleotide sequence ID" value="NZ_JAXDZJ010000173.1"/>
</dbReference>
<feature type="binding site" evidence="12">
    <location>
        <begin position="234"/>
        <end position="238"/>
    </location>
    <ligand>
        <name>D-ribose 5-phosphate</name>
        <dbReference type="ChEBI" id="CHEBI:78346"/>
    </ligand>
</feature>
<name>A0A6L5YB55_9BACT</name>
<dbReference type="EMBL" id="VUNH01000001">
    <property type="protein sequence ID" value="MST54717.1"/>
    <property type="molecule type" value="Genomic_DNA"/>
</dbReference>
<dbReference type="GO" id="GO:0002189">
    <property type="term" value="C:ribose phosphate diphosphokinase complex"/>
    <property type="evidence" value="ECO:0007669"/>
    <property type="project" value="TreeGrafter"/>
</dbReference>
<dbReference type="GO" id="GO:0004749">
    <property type="term" value="F:ribose phosphate diphosphokinase activity"/>
    <property type="evidence" value="ECO:0007669"/>
    <property type="project" value="UniProtKB-UniRule"/>
</dbReference>
<dbReference type="FunFam" id="3.40.50.2020:FF:000001">
    <property type="entry name" value="Ribose-phosphate pyrophosphokinase"/>
    <property type="match status" value="1"/>
</dbReference>
<comment type="catalytic activity">
    <reaction evidence="9 12">
        <text>D-ribose 5-phosphate + ATP = 5-phospho-alpha-D-ribose 1-diphosphate + AMP + H(+)</text>
        <dbReference type="Rhea" id="RHEA:15609"/>
        <dbReference type="ChEBI" id="CHEBI:15378"/>
        <dbReference type="ChEBI" id="CHEBI:30616"/>
        <dbReference type="ChEBI" id="CHEBI:58017"/>
        <dbReference type="ChEBI" id="CHEBI:78346"/>
        <dbReference type="ChEBI" id="CHEBI:456215"/>
        <dbReference type="EC" id="2.7.6.1"/>
    </reaction>
</comment>
<comment type="cofactor">
    <cofactor evidence="12">
        <name>Mg(2+)</name>
        <dbReference type="ChEBI" id="CHEBI:18420"/>
    </cofactor>
    <text evidence="12">Binds 2 Mg(2+) ions per subunit.</text>
</comment>
<dbReference type="GO" id="GO:0005737">
    <property type="term" value="C:cytoplasm"/>
    <property type="evidence" value="ECO:0007669"/>
    <property type="project" value="UniProtKB-SubCell"/>
</dbReference>
<accession>A0A6L5YB55</accession>
<keyword evidence="8 12" id="KW-0460">Magnesium</keyword>
<proteinExistence type="inferred from homology"/>
<evidence type="ECO:0000256" key="3">
    <source>
        <dbReference type="ARBA" id="ARBA00022723"/>
    </source>
</evidence>
<organism evidence="14 15">
    <name type="scientific">Pyramidobacter porci</name>
    <dbReference type="NCBI Taxonomy" id="2605789"/>
    <lineage>
        <taxon>Bacteria</taxon>
        <taxon>Thermotogati</taxon>
        <taxon>Synergistota</taxon>
        <taxon>Synergistia</taxon>
        <taxon>Synergistales</taxon>
        <taxon>Dethiosulfovibrionaceae</taxon>
        <taxon>Pyramidobacter</taxon>
    </lineage>
</organism>
<feature type="binding site" evidence="12">
    <location>
        <begin position="41"/>
        <end position="43"/>
    </location>
    <ligand>
        <name>ATP</name>
        <dbReference type="ChEBI" id="CHEBI:30616"/>
    </ligand>
</feature>
<comment type="caution">
    <text evidence="14">The sequence shown here is derived from an EMBL/GenBank/DDBJ whole genome shotgun (WGS) entry which is preliminary data.</text>
</comment>
<feature type="binding site" evidence="12">
    <location>
        <position position="203"/>
    </location>
    <ligand>
        <name>D-ribose 5-phosphate</name>
        <dbReference type="ChEBI" id="CHEBI:78346"/>
    </ligand>
</feature>
<evidence type="ECO:0000256" key="10">
    <source>
        <dbReference type="ARBA" id="ARBA00054914"/>
    </source>
</evidence>